<evidence type="ECO:0000256" key="2">
    <source>
        <dbReference type="ARBA" id="ARBA00022670"/>
    </source>
</evidence>
<dbReference type="Pfam" id="PF01470">
    <property type="entry name" value="Peptidase_C15"/>
    <property type="match status" value="1"/>
</dbReference>
<dbReference type="OrthoDB" id="407146at2759"/>
<dbReference type="Proteomes" id="UP000076738">
    <property type="component" value="Unassembled WGS sequence"/>
</dbReference>
<gene>
    <name evidence="5" type="ORF">CALVIDRAFT_568569</name>
</gene>
<organism evidence="5 6">
    <name type="scientific">Calocera viscosa (strain TUFC12733)</name>
    <dbReference type="NCBI Taxonomy" id="1330018"/>
    <lineage>
        <taxon>Eukaryota</taxon>
        <taxon>Fungi</taxon>
        <taxon>Dikarya</taxon>
        <taxon>Basidiomycota</taxon>
        <taxon>Agaricomycotina</taxon>
        <taxon>Dacrymycetes</taxon>
        <taxon>Dacrymycetales</taxon>
        <taxon>Dacrymycetaceae</taxon>
        <taxon>Calocera</taxon>
    </lineage>
</organism>
<evidence type="ECO:0000256" key="4">
    <source>
        <dbReference type="ARBA" id="ARBA00022807"/>
    </source>
</evidence>
<dbReference type="Gene3D" id="3.40.630.20">
    <property type="entry name" value="Peptidase C15, pyroglutamyl peptidase I-like"/>
    <property type="match status" value="1"/>
</dbReference>
<evidence type="ECO:0000256" key="1">
    <source>
        <dbReference type="ARBA" id="ARBA00006641"/>
    </source>
</evidence>
<dbReference type="EMBL" id="KV417330">
    <property type="protein sequence ID" value="KZO90996.1"/>
    <property type="molecule type" value="Genomic_DNA"/>
</dbReference>
<dbReference type="GO" id="GO:0008234">
    <property type="term" value="F:cysteine-type peptidase activity"/>
    <property type="evidence" value="ECO:0007669"/>
    <property type="project" value="UniProtKB-KW"/>
</dbReference>
<evidence type="ECO:0000256" key="3">
    <source>
        <dbReference type="ARBA" id="ARBA00022801"/>
    </source>
</evidence>
<proteinExistence type="inferred from homology"/>
<keyword evidence="3" id="KW-0378">Hydrolase</keyword>
<keyword evidence="2" id="KW-0645">Protease</keyword>
<dbReference type="SUPFAM" id="SSF53182">
    <property type="entry name" value="Pyrrolidone carboxyl peptidase (pyroglutamate aminopeptidase)"/>
    <property type="match status" value="1"/>
</dbReference>
<dbReference type="AlphaFoldDB" id="A0A167GX02"/>
<dbReference type="InterPro" id="IPR016125">
    <property type="entry name" value="Peptidase_C15-like"/>
</dbReference>
<protein>
    <submittedName>
        <fullName evidence="5">Peptidase C15, pyroglutamyl peptidase I-like protein</fullName>
    </submittedName>
</protein>
<dbReference type="InterPro" id="IPR036440">
    <property type="entry name" value="Peptidase_C15-like_sf"/>
</dbReference>
<keyword evidence="4" id="KW-0788">Thiol protease</keyword>
<name>A0A167GX02_CALVF</name>
<sequence length="226" mass="24815">MGDAQPRTLQVLITGFGPFTVRRGQADIDNANSVPVNPSSELIRLLPPTLTLPSGITVALTRQPDLHVSYEGLKADVERLYAQQTWDLVVHCGAASRRPVINVELHARRAGYALPDTDGNYASTGEVFATGTEGAEDRFDTFVDGKALVRHLEAVGWKGQVRTSDNAGLYLCEWTYYAGLRQAALQARGTKVLFLHVPVEGGELAWTHKKISECVEEVVRWCAEQL</sequence>
<comment type="similarity">
    <text evidence="1">Belongs to the peptidase C15 family.</text>
</comment>
<evidence type="ECO:0000313" key="5">
    <source>
        <dbReference type="EMBL" id="KZO90996.1"/>
    </source>
</evidence>
<reference evidence="5 6" key="1">
    <citation type="journal article" date="2016" name="Mol. Biol. Evol.">
        <title>Comparative Genomics of Early-Diverging Mushroom-Forming Fungi Provides Insights into the Origins of Lignocellulose Decay Capabilities.</title>
        <authorList>
            <person name="Nagy L.G."/>
            <person name="Riley R."/>
            <person name="Tritt A."/>
            <person name="Adam C."/>
            <person name="Daum C."/>
            <person name="Floudas D."/>
            <person name="Sun H."/>
            <person name="Yadav J.S."/>
            <person name="Pangilinan J."/>
            <person name="Larsson K.H."/>
            <person name="Matsuura K."/>
            <person name="Barry K."/>
            <person name="Labutti K."/>
            <person name="Kuo R."/>
            <person name="Ohm R.A."/>
            <person name="Bhattacharya S.S."/>
            <person name="Shirouzu T."/>
            <person name="Yoshinaga Y."/>
            <person name="Martin F.M."/>
            <person name="Grigoriev I.V."/>
            <person name="Hibbett D.S."/>
        </authorList>
    </citation>
    <scope>NUCLEOTIDE SEQUENCE [LARGE SCALE GENOMIC DNA]</scope>
    <source>
        <strain evidence="5 6">TUFC12733</strain>
    </source>
</reference>
<dbReference type="PANTHER" id="PTHR23402">
    <property type="entry name" value="PROTEASE FAMILY C15 PYROGLUTAMYL-PEPTIDASE I-RELATED"/>
    <property type="match status" value="1"/>
</dbReference>
<dbReference type="GO" id="GO:0006508">
    <property type="term" value="P:proteolysis"/>
    <property type="evidence" value="ECO:0007669"/>
    <property type="project" value="UniProtKB-KW"/>
</dbReference>
<accession>A0A167GX02</accession>
<evidence type="ECO:0000313" key="6">
    <source>
        <dbReference type="Proteomes" id="UP000076738"/>
    </source>
</evidence>
<dbReference type="PANTHER" id="PTHR23402:SF1">
    <property type="entry name" value="PYROGLUTAMYL-PEPTIDASE I"/>
    <property type="match status" value="1"/>
</dbReference>
<keyword evidence="6" id="KW-1185">Reference proteome</keyword>